<dbReference type="AlphaFoldDB" id="A0A7S0T8L8"/>
<gene>
    <name evidence="1" type="ORF">EMAD1354_LOCUS2705</name>
</gene>
<dbReference type="InterPro" id="IPR036849">
    <property type="entry name" value="Enolase-like_C_sf"/>
</dbReference>
<dbReference type="Gene3D" id="3.20.20.120">
    <property type="entry name" value="Enolase-like C-terminal domain"/>
    <property type="match status" value="1"/>
</dbReference>
<protein>
    <submittedName>
        <fullName evidence="1">Uncharacterized protein</fullName>
    </submittedName>
</protein>
<organism evidence="1">
    <name type="scientific">Erythrolobus madagascarensis</name>
    <dbReference type="NCBI Taxonomy" id="708628"/>
    <lineage>
        <taxon>Eukaryota</taxon>
        <taxon>Rhodophyta</taxon>
        <taxon>Bangiophyceae</taxon>
        <taxon>Porphyridiales</taxon>
        <taxon>Porphyridiaceae</taxon>
        <taxon>Erythrolobus</taxon>
    </lineage>
</organism>
<proteinExistence type="predicted"/>
<name>A0A7S0T8L8_9RHOD</name>
<accession>A0A7S0T8L8</accession>
<dbReference type="EMBL" id="HBFE01004146">
    <property type="protein sequence ID" value="CAD8726624.1"/>
    <property type="molecule type" value="Transcribed_RNA"/>
</dbReference>
<sequence>MAERLKCDQFFAFALDESLVQDSSVGVKKALGRLIPKAIVLKPMILGGFCTCIALQRCIVESESNENADTTGLGEVACIVSSSYESGIALCFEALFACALIPSASLHEQATVTYHGLGTAHLLTHNLLCRKYATVLNSQASINAESAFAALQNTAASLARRFDETSVCVHPAPPRIPRLSDLPIL</sequence>
<evidence type="ECO:0000313" key="1">
    <source>
        <dbReference type="EMBL" id="CAD8726624.1"/>
    </source>
</evidence>
<reference evidence="1" key="1">
    <citation type="submission" date="2021-01" db="EMBL/GenBank/DDBJ databases">
        <authorList>
            <person name="Corre E."/>
            <person name="Pelletier E."/>
            <person name="Niang G."/>
            <person name="Scheremetjew M."/>
            <person name="Finn R."/>
            <person name="Kale V."/>
            <person name="Holt S."/>
            <person name="Cochrane G."/>
            <person name="Meng A."/>
            <person name="Brown T."/>
            <person name="Cohen L."/>
        </authorList>
    </citation>
    <scope>NUCLEOTIDE SEQUENCE</scope>
    <source>
        <strain evidence="1">CCMP3276</strain>
    </source>
</reference>